<dbReference type="Pfam" id="PF00107">
    <property type="entry name" value="ADH_zinc_N"/>
    <property type="match status" value="1"/>
</dbReference>
<dbReference type="EMBL" id="JBHTMM010000079">
    <property type="protein sequence ID" value="MFD1311438.1"/>
    <property type="molecule type" value="Genomic_DNA"/>
</dbReference>
<dbReference type="InterPro" id="IPR052733">
    <property type="entry name" value="Chloroplast_QOR"/>
</dbReference>
<dbReference type="Pfam" id="PF08240">
    <property type="entry name" value="ADH_N"/>
    <property type="match status" value="1"/>
</dbReference>
<dbReference type="InterPro" id="IPR013149">
    <property type="entry name" value="ADH-like_C"/>
</dbReference>
<dbReference type="SUPFAM" id="SSF50129">
    <property type="entry name" value="GroES-like"/>
    <property type="match status" value="1"/>
</dbReference>
<gene>
    <name evidence="2" type="ORF">ACFQ5X_37245</name>
</gene>
<dbReference type="GO" id="GO:0016491">
    <property type="term" value="F:oxidoreductase activity"/>
    <property type="evidence" value="ECO:0007669"/>
    <property type="project" value="UniProtKB-KW"/>
</dbReference>
<dbReference type="PROSITE" id="PS01162">
    <property type="entry name" value="QOR_ZETA_CRYSTAL"/>
    <property type="match status" value="1"/>
</dbReference>
<dbReference type="InterPro" id="IPR020843">
    <property type="entry name" value="ER"/>
</dbReference>
<proteinExistence type="predicted"/>
<dbReference type="InterPro" id="IPR002364">
    <property type="entry name" value="Quin_OxRdtase/zeta-crystal_CS"/>
</dbReference>
<dbReference type="SMART" id="SM00829">
    <property type="entry name" value="PKS_ER"/>
    <property type="match status" value="1"/>
</dbReference>
<accession>A0ABW3XPI3</accession>
<evidence type="ECO:0000259" key="1">
    <source>
        <dbReference type="SMART" id="SM00829"/>
    </source>
</evidence>
<protein>
    <submittedName>
        <fullName evidence="2">NADP-dependent oxidoreductase</fullName>
        <ecNumber evidence="2">1.-.-.-</ecNumber>
    </submittedName>
</protein>
<dbReference type="InterPro" id="IPR011032">
    <property type="entry name" value="GroES-like_sf"/>
</dbReference>
<dbReference type="SUPFAM" id="SSF51735">
    <property type="entry name" value="NAD(P)-binding Rossmann-fold domains"/>
    <property type="match status" value="1"/>
</dbReference>
<dbReference type="RefSeq" id="WP_381242032.1">
    <property type="nucleotide sequence ID" value="NZ_JBHSKH010000103.1"/>
</dbReference>
<dbReference type="PANTHER" id="PTHR44013:SF1">
    <property type="entry name" value="ZINC-TYPE ALCOHOL DEHYDROGENASE-LIKE PROTEIN C16A3.02C"/>
    <property type="match status" value="1"/>
</dbReference>
<evidence type="ECO:0000313" key="2">
    <source>
        <dbReference type="EMBL" id="MFD1311438.1"/>
    </source>
</evidence>
<dbReference type="InterPro" id="IPR036291">
    <property type="entry name" value="NAD(P)-bd_dom_sf"/>
</dbReference>
<evidence type="ECO:0000313" key="3">
    <source>
        <dbReference type="Proteomes" id="UP001597058"/>
    </source>
</evidence>
<reference evidence="3" key="1">
    <citation type="journal article" date="2019" name="Int. J. Syst. Evol. Microbiol.">
        <title>The Global Catalogue of Microorganisms (GCM) 10K type strain sequencing project: providing services to taxonomists for standard genome sequencing and annotation.</title>
        <authorList>
            <consortium name="The Broad Institute Genomics Platform"/>
            <consortium name="The Broad Institute Genome Sequencing Center for Infectious Disease"/>
            <person name="Wu L."/>
            <person name="Ma J."/>
        </authorList>
    </citation>
    <scope>NUCLEOTIDE SEQUENCE [LARGE SCALE GENOMIC DNA]</scope>
    <source>
        <strain evidence="3">CGMCC 4.7020</strain>
    </source>
</reference>
<dbReference type="EC" id="1.-.-.-" evidence="2"/>
<dbReference type="Gene3D" id="3.40.50.720">
    <property type="entry name" value="NAD(P)-binding Rossmann-like Domain"/>
    <property type="match status" value="1"/>
</dbReference>
<dbReference type="Proteomes" id="UP001597058">
    <property type="component" value="Unassembled WGS sequence"/>
</dbReference>
<dbReference type="Gene3D" id="3.90.180.10">
    <property type="entry name" value="Medium-chain alcohol dehydrogenases, catalytic domain"/>
    <property type="match status" value="1"/>
</dbReference>
<dbReference type="InterPro" id="IPR013154">
    <property type="entry name" value="ADH-like_N"/>
</dbReference>
<organism evidence="2 3">
    <name type="scientific">Streptomyces kaempferi</name>
    <dbReference type="NCBI Taxonomy" id="333725"/>
    <lineage>
        <taxon>Bacteria</taxon>
        <taxon>Bacillati</taxon>
        <taxon>Actinomycetota</taxon>
        <taxon>Actinomycetes</taxon>
        <taxon>Kitasatosporales</taxon>
        <taxon>Streptomycetaceae</taxon>
        <taxon>Streptomyces</taxon>
    </lineage>
</organism>
<keyword evidence="2" id="KW-0560">Oxidoreductase</keyword>
<dbReference type="CDD" id="cd05289">
    <property type="entry name" value="MDR_like_2"/>
    <property type="match status" value="1"/>
</dbReference>
<name>A0ABW3XPI3_9ACTN</name>
<dbReference type="PANTHER" id="PTHR44013">
    <property type="entry name" value="ZINC-TYPE ALCOHOL DEHYDROGENASE-LIKE PROTEIN C16A3.02C"/>
    <property type="match status" value="1"/>
</dbReference>
<comment type="caution">
    <text evidence="2">The sequence shown here is derived from an EMBL/GenBank/DDBJ whole genome shotgun (WGS) entry which is preliminary data.</text>
</comment>
<keyword evidence="3" id="KW-1185">Reference proteome</keyword>
<sequence length="310" mass="31601">MKALVARSYGPVENLTLADVPKPTPGPGHVLVRTEASALNAIDLALITGAVKDHLPIQHPFVPGVDVTGVVEAVGEGVSRFSVGDRILAWNGVPSGGLAEYTLVQGAPSAALRPATLSPAESAGLPTAALTAAALIDEATPRADEKVLVVGASGGVGSFVVQLAKRTGAKVLATARADEEDLLRRLGADATVNYQTSDVTAEALRWAPGGVDVVIDLTHAGPALAGAAAAARPGGRLASPLMGPSAFDRGVTAVYTGTRTPAGRLEVLAAQAAEGHLHVEIGARYSFTDAPRALADYAHKHLYGKVVITF</sequence>
<feature type="domain" description="Enoyl reductase (ER)" evidence="1">
    <location>
        <begin position="10"/>
        <end position="308"/>
    </location>
</feature>